<dbReference type="EMBL" id="BGZK01000175">
    <property type="protein sequence ID" value="GBP26055.1"/>
    <property type="molecule type" value="Genomic_DNA"/>
</dbReference>
<sequence length="103" mass="11444">MRCRPFKKEYTLCPTSLELQLMVDHSPRHLGGVRKMHLFTLHAMLDALLVSSSASTVLKIYTLLSTRQGGISGDSVGIPRPSTVKKLDHALACPSTRLQRENE</sequence>
<accession>A0A4C1UI07</accession>
<dbReference type="Proteomes" id="UP000299102">
    <property type="component" value="Unassembled WGS sequence"/>
</dbReference>
<name>A0A4C1UI07_EUMVA</name>
<gene>
    <name evidence="1" type="ORF">EVAR_20069_1</name>
</gene>
<evidence type="ECO:0000313" key="1">
    <source>
        <dbReference type="EMBL" id="GBP26055.1"/>
    </source>
</evidence>
<dbReference type="AlphaFoldDB" id="A0A4C1UI07"/>
<keyword evidence="2" id="KW-1185">Reference proteome</keyword>
<organism evidence="1 2">
    <name type="scientific">Eumeta variegata</name>
    <name type="common">Bagworm moth</name>
    <name type="synonym">Eumeta japonica</name>
    <dbReference type="NCBI Taxonomy" id="151549"/>
    <lineage>
        <taxon>Eukaryota</taxon>
        <taxon>Metazoa</taxon>
        <taxon>Ecdysozoa</taxon>
        <taxon>Arthropoda</taxon>
        <taxon>Hexapoda</taxon>
        <taxon>Insecta</taxon>
        <taxon>Pterygota</taxon>
        <taxon>Neoptera</taxon>
        <taxon>Endopterygota</taxon>
        <taxon>Lepidoptera</taxon>
        <taxon>Glossata</taxon>
        <taxon>Ditrysia</taxon>
        <taxon>Tineoidea</taxon>
        <taxon>Psychidae</taxon>
        <taxon>Oiketicinae</taxon>
        <taxon>Eumeta</taxon>
    </lineage>
</organism>
<reference evidence="1 2" key="1">
    <citation type="journal article" date="2019" name="Commun. Biol.">
        <title>The bagworm genome reveals a unique fibroin gene that provides high tensile strength.</title>
        <authorList>
            <person name="Kono N."/>
            <person name="Nakamura H."/>
            <person name="Ohtoshi R."/>
            <person name="Tomita M."/>
            <person name="Numata K."/>
            <person name="Arakawa K."/>
        </authorList>
    </citation>
    <scope>NUCLEOTIDE SEQUENCE [LARGE SCALE GENOMIC DNA]</scope>
</reference>
<evidence type="ECO:0000313" key="2">
    <source>
        <dbReference type="Proteomes" id="UP000299102"/>
    </source>
</evidence>
<comment type="caution">
    <text evidence="1">The sequence shown here is derived from an EMBL/GenBank/DDBJ whole genome shotgun (WGS) entry which is preliminary data.</text>
</comment>
<proteinExistence type="predicted"/>
<protein>
    <submittedName>
        <fullName evidence="1">Uncharacterized protein</fullName>
    </submittedName>
</protein>